<accession>A0A1G2HFB7</accession>
<dbReference type="InterPro" id="IPR058596">
    <property type="entry name" value="TraC-like_dom"/>
</dbReference>
<proteinExistence type="predicted"/>
<comment type="caution">
    <text evidence="2">The sequence shown here is derived from an EMBL/GenBank/DDBJ whole genome shotgun (WGS) entry which is preliminary data.</text>
</comment>
<organism evidence="2 3">
    <name type="scientific">Candidatus Spechtbacteria bacterium RIFCSPLOWO2_01_FULL_43_12</name>
    <dbReference type="NCBI Taxonomy" id="1802162"/>
    <lineage>
        <taxon>Bacteria</taxon>
        <taxon>Candidatus Spechtiibacteriota</taxon>
    </lineage>
</organism>
<dbReference type="EMBL" id="MHOH01000009">
    <property type="protein sequence ID" value="OGZ60970.1"/>
    <property type="molecule type" value="Genomic_DNA"/>
</dbReference>
<dbReference type="Pfam" id="PF26593">
    <property type="entry name" value="TraC-like"/>
    <property type="match status" value="1"/>
</dbReference>
<sequence>MAGQNSTQDFVKIENIRSDVVIVKGGQMRAVLQVSSINFALKSQEEQEAIIYEYQNFLNSLDFPIQIFVNSRLTNVDGYIESLQQRLTQETSELLQMQTSEYINFIGEFVKEANIVATDFYVVVPFNLVEVATVQGGAGERFKSVTGQSGGLATMEPEKFRYYKSQLTQRVDFVSSGLHRLGLTARTLTTEELISLFWILYNPGDLRKKGLIKSIFE</sequence>
<reference evidence="2 3" key="1">
    <citation type="journal article" date="2016" name="Nat. Commun.">
        <title>Thousands of microbial genomes shed light on interconnected biogeochemical processes in an aquifer system.</title>
        <authorList>
            <person name="Anantharaman K."/>
            <person name="Brown C.T."/>
            <person name="Hug L.A."/>
            <person name="Sharon I."/>
            <person name="Castelle C.J."/>
            <person name="Probst A.J."/>
            <person name="Thomas B.C."/>
            <person name="Singh A."/>
            <person name="Wilkins M.J."/>
            <person name="Karaoz U."/>
            <person name="Brodie E.L."/>
            <person name="Williams K.H."/>
            <person name="Hubbard S.S."/>
            <person name="Banfield J.F."/>
        </authorList>
    </citation>
    <scope>NUCLEOTIDE SEQUENCE [LARGE SCALE GENOMIC DNA]</scope>
</reference>
<dbReference type="Proteomes" id="UP000178835">
    <property type="component" value="Unassembled WGS sequence"/>
</dbReference>
<evidence type="ECO:0000259" key="1">
    <source>
        <dbReference type="Pfam" id="PF26593"/>
    </source>
</evidence>
<protein>
    <recommendedName>
        <fullName evidence="1">TraC-like domain-containing protein</fullName>
    </recommendedName>
</protein>
<dbReference type="AlphaFoldDB" id="A0A1G2HFB7"/>
<name>A0A1G2HFB7_9BACT</name>
<evidence type="ECO:0000313" key="3">
    <source>
        <dbReference type="Proteomes" id="UP000178835"/>
    </source>
</evidence>
<gene>
    <name evidence="2" type="ORF">A2919_00500</name>
</gene>
<feature type="domain" description="TraC-like" evidence="1">
    <location>
        <begin position="24"/>
        <end position="197"/>
    </location>
</feature>
<evidence type="ECO:0000313" key="2">
    <source>
        <dbReference type="EMBL" id="OGZ60970.1"/>
    </source>
</evidence>